<keyword evidence="9" id="KW-1185">Reference proteome</keyword>
<evidence type="ECO:0000259" key="7">
    <source>
        <dbReference type="Pfam" id="PF01764"/>
    </source>
</evidence>
<feature type="domain" description="Fungal lipase-type" evidence="7">
    <location>
        <begin position="297"/>
        <end position="460"/>
    </location>
</feature>
<keyword evidence="6" id="KW-0472">Membrane</keyword>
<evidence type="ECO:0000256" key="1">
    <source>
        <dbReference type="ARBA" id="ARBA00023157"/>
    </source>
</evidence>
<dbReference type="Proteomes" id="UP000076738">
    <property type="component" value="Unassembled WGS sequence"/>
</dbReference>
<dbReference type="InterPro" id="IPR029058">
    <property type="entry name" value="AB_hydrolase_fold"/>
</dbReference>
<feature type="transmembrane region" description="Helical" evidence="6">
    <location>
        <begin position="96"/>
        <end position="126"/>
    </location>
</feature>
<dbReference type="Pfam" id="PF01764">
    <property type="entry name" value="Lipase_3"/>
    <property type="match status" value="1"/>
</dbReference>
<evidence type="ECO:0000313" key="9">
    <source>
        <dbReference type="Proteomes" id="UP000076738"/>
    </source>
</evidence>
<dbReference type="Gene3D" id="3.40.50.1820">
    <property type="entry name" value="alpha/beta hydrolase"/>
    <property type="match status" value="1"/>
</dbReference>
<proteinExistence type="inferred from homology"/>
<dbReference type="AlphaFoldDB" id="A0A167NA34"/>
<evidence type="ECO:0000256" key="6">
    <source>
        <dbReference type="SAM" id="Phobius"/>
    </source>
</evidence>
<dbReference type="InterPro" id="IPR002921">
    <property type="entry name" value="Fungal_lipase-type"/>
</dbReference>
<dbReference type="PANTHER" id="PTHR45856">
    <property type="entry name" value="ALPHA/BETA-HYDROLASES SUPERFAMILY PROTEIN"/>
    <property type="match status" value="1"/>
</dbReference>
<gene>
    <name evidence="8" type="ORF">CALVIDRAFT_69760</name>
</gene>
<feature type="region of interest" description="Disordered" evidence="5">
    <location>
        <begin position="210"/>
        <end position="230"/>
    </location>
</feature>
<sequence length="568" mass="62234">MTDVYSLHAMSSSSETVYGDHEDNPPNAMDTVKALHSDELASLSIDDQKLKAPPETFQHLLLKTLHSYLIFLTTTWWHSILALFAPRMTLLDRITLLLFAFVASIIISIMMLFCVAAHIPICVWLFEKWAHMEADDLSLVNASYPKLFQSMTHTQISAARQSMAEPIKNSPSTVAHRIFDLDVARFLLQCAALTYERTSAPVQQAVQKAKSASPAMKSQPGRRHPRGAGRHAREVLGDSGAQQMMSVLHDSKGETKLAAWANSMIPPITYTSVSELNGTDSAFCGVFYDPGSTWIILAFKGTDPTEFSEWASDFQYIPREAGERIAGFGQVHGGFYDRLFAAPSSGGLAPFDTIASSVRAVADELSAAHASSKINLFVTGHSLGCAMASLAYACLITEPFVLGNNVVIRDAYLFAAPIVCDPKSVAVFNDCLDASTTYEDGPYVRTLWRVVNRQDAVATALPSLGDDRSKGSLRNLFAFAHLGAELRMGSKREPSYVRGGSLKPDTWVGIRSKLDLQTVNVMNAQSMPPIIRWSQDIPLVGRLAAHATTMYWDAITQIQVGRAYWAGS</sequence>
<dbReference type="GO" id="GO:0006629">
    <property type="term" value="P:lipid metabolic process"/>
    <property type="evidence" value="ECO:0007669"/>
    <property type="project" value="InterPro"/>
</dbReference>
<dbReference type="CDD" id="cd00519">
    <property type="entry name" value="Lipase_3"/>
    <property type="match status" value="1"/>
</dbReference>
<dbReference type="GO" id="GO:0016787">
    <property type="term" value="F:hydrolase activity"/>
    <property type="evidence" value="ECO:0007669"/>
    <property type="project" value="UniProtKB-KW"/>
</dbReference>
<comment type="catalytic activity">
    <reaction evidence="4">
        <text>a monoacylglycerol + H2O = glycerol + a fatty acid + H(+)</text>
        <dbReference type="Rhea" id="RHEA:15245"/>
        <dbReference type="ChEBI" id="CHEBI:15377"/>
        <dbReference type="ChEBI" id="CHEBI:15378"/>
        <dbReference type="ChEBI" id="CHEBI:17408"/>
        <dbReference type="ChEBI" id="CHEBI:17754"/>
        <dbReference type="ChEBI" id="CHEBI:28868"/>
    </reaction>
</comment>
<dbReference type="InterPro" id="IPR051218">
    <property type="entry name" value="Sec_MonoDiacylglyc_Lipase"/>
</dbReference>
<organism evidence="8 9">
    <name type="scientific">Calocera viscosa (strain TUFC12733)</name>
    <dbReference type="NCBI Taxonomy" id="1330018"/>
    <lineage>
        <taxon>Eukaryota</taxon>
        <taxon>Fungi</taxon>
        <taxon>Dikarya</taxon>
        <taxon>Basidiomycota</taxon>
        <taxon>Agaricomycotina</taxon>
        <taxon>Dacrymycetes</taxon>
        <taxon>Dacrymycetales</taxon>
        <taxon>Dacrymycetaceae</taxon>
        <taxon>Calocera</taxon>
    </lineage>
</organism>
<evidence type="ECO:0000256" key="2">
    <source>
        <dbReference type="ARBA" id="ARBA00043996"/>
    </source>
</evidence>
<dbReference type="PANTHER" id="PTHR45856:SF24">
    <property type="entry name" value="FUNGAL LIPASE-LIKE DOMAIN-CONTAINING PROTEIN"/>
    <property type="match status" value="1"/>
</dbReference>
<comment type="similarity">
    <text evidence="2">Belongs to the AB hydrolase superfamily. Lipase family. Class 3 subfamily.</text>
</comment>
<reference evidence="8 9" key="1">
    <citation type="journal article" date="2016" name="Mol. Biol. Evol.">
        <title>Comparative Genomics of Early-Diverging Mushroom-Forming Fungi Provides Insights into the Origins of Lignocellulose Decay Capabilities.</title>
        <authorList>
            <person name="Nagy L.G."/>
            <person name="Riley R."/>
            <person name="Tritt A."/>
            <person name="Adam C."/>
            <person name="Daum C."/>
            <person name="Floudas D."/>
            <person name="Sun H."/>
            <person name="Yadav J.S."/>
            <person name="Pangilinan J."/>
            <person name="Larsson K.H."/>
            <person name="Matsuura K."/>
            <person name="Barry K."/>
            <person name="Labutti K."/>
            <person name="Kuo R."/>
            <person name="Ohm R.A."/>
            <person name="Bhattacharya S.S."/>
            <person name="Shirouzu T."/>
            <person name="Yoshinaga Y."/>
            <person name="Martin F.M."/>
            <person name="Grigoriev I.V."/>
            <person name="Hibbett D.S."/>
        </authorList>
    </citation>
    <scope>NUCLEOTIDE SEQUENCE [LARGE SCALE GENOMIC DNA]</scope>
    <source>
        <strain evidence="8 9">TUFC12733</strain>
    </source>
</reference>
<evidence type="ECO:0000313" key="8">
    <source>
        <dbReference type="EMBL" id="KZO97501.1"/>
    </source>
</evidence>
<name>A0A167NA34_CALVF</name>
<evidence type="ECO:0000256" key="5">
    <source>
        <dbReference type="SAM" id="MobiDB-lite"/>
    </source>
</evidence>
<dbReference type="OrthoDB" id="426718at2759"/>
<feature type="compositionally biased region" description="Basic residues" evidence="5">
    <location>
        <begin position="220"/>
        <end position="230"/>
    </location>
</feature>
<dbReference type="STRING" id="1330018.A0A167NA34"/>
<dbReference type="EMBL" id="KV417279">
    <property type="protein sequence ID" value="KZO97501.1"/>
    <property type="molecule type" value="Genomic_DNA"/>
</dbReference>
<protein>
    <submittedName>
        <fullName evidence="8">Alpha/beta-hydrolase</fullName>
    </submittedName>
</protein>
<comment type="catalytic activity">
    <reaction evidence="3">
        <text>a diacylglycerol + H2O = a monoacylglycerol + a fatty acid + H(+)</text>
        <dbReference type="Rhea" id="RHEA:32731"/>
        <dbReference type="ChEBI" id="CHEBI:15377"/>
        <dbReference type="ChEBI" id="CHEBI:15378"/>
        <dbReference type="ChEBI" id="CHEBI:17408"/>
        <dbReference type="ChEBI" id="CHEBI:18035"/>
        <dbReference type="ChEBI" id="CHEBI:28868"/>
    </reaction>
</comment>
<evidence type="ECO:0000256" key="3">
    <source>
        <dbReference type="ARBA" id="ARBA00047591"/>
    </source>
</evidence>
<dbReference type="SUPFAM" id="SSF53474">
    <property type="entry name" value="alpha/beta-Hydrolases"/>
    <property type="match status" value="1"/>
</dbReference>
<accession>A0A167NA34</accession>
<keyword evidence="8" id="KW-0378">Hydrolase</keyword>
<evidence type="ECO:0000256" key="4">
    <source>
        <dbReference type="ARBA" id="ARBA00048461"/>
    </source>
</evidence>
<keyword evidence="6" id="KW-1133">Transmembrane helix</keyword>
<keyword evidence="1" id="KW-1015">Disulfide bond</keyword>
<keyword evidence="6" id="KW-0812">Transmembrane</keyword>
<feature type="transmembrane region" description="Helical" evidence="6">
    <location>
        <begin position="65"/>
        <end position="84"/>
    </location>
</feature>